<dbReference type="PANTHER" id="PTHR23416:SF23">
    <property type="entry name" value="ACETYLTRANSFERASE C18B11.09C-RELATED"/>
    <property type="match status" value="1"/>
</dbReference>
<dbReference type="Proteomes" id="UP001568358">
    <property type="component" value="Unassembled WGS sequence"/>
</dbReference>
<evidence type="ECO:0000313" key="4">
    <source>
        <dbReference type="Proteomes" id="UP001568358"/>
    </source>
</evidence>
<organism evidence="3 4">
    <name type="scientific">Halodesulfovibrio aestuarii</name>
    <dbReference type="NCBI Taxonomy" id="126333"/>
    <lineage>
        <taxon>Bacteria</taxon>
        <taxon>Pseudomonadati</taxon>
        <taxon>Thermodesulfobacteriota</taxon>
        <taxon>Desulfovibrionia</taxon>
        <taxon>Desulfovibrionales</taxon>
        <taxon>Desulfovibrionaceae</taxon>
        <taxon>Halodesulfovibrio</taxon>
    </lineage>
</organism>
<gene>
    <name evidence="3" type="ORF">AB2Z07_11910</name>
</gene>
<reference evidence="3 4" key="1">
    <citation type="submission" date="2024-07" db="EMBL/GenBank/DDBJ databases">
        <title>Active virus-host system and metabolic interactions in a Lokiarchaeon culture.</title>
        <authorList>
            <person name="Ponce Toledo R.I."/>
            <person name="Rodrigues Oliveira T."/>
            <person name="Schleper C."/>
        </authorList>
    </citation>
    <scope>NUCLEOTIDE SEQUENCE [LARGE SCALE GENOMIC DNA]</scope>
    <source>
        <strain evidence="3 4">B35</strain>
    </source>
</reference>
<dbReference type="SUPFAM" id="SSF51161">
    <property type="entry name" value="Trimeric LpxA-like enzymes"/>
    <property type="match status" value="1"/>
</dbReference>
<evidence type="ECO:0000256" key="1">
    <source>
        <dbReference type="ARBA" id="ARBA00007274"/>
    </source>
</evidence>
<name>A0ABV4JU15_9BACT</name>
<evidence type="ECO:0000256" key="2">
    <source>
        <dbReference type="ARBA" id="ARBA00022679"/>
    </source>
</evidence>
<dbReference type="InterPro" id="IPR011004">
    <property type="entry name" value="Trimer_LpxA-like_sf"/>
</dbReference>
<evidence type="ECO:0000313" key="3">
    <source>
        <dbReference type="EMBL" id="MEZ6854224.1"/>
    </source>
</evidence>
<proteinExistence type="inferred from homology"/>
<dbReference type="Pfam" id="PF14602">
    <property type="entry name" value="Hexapep_2"/>
    <property type="match status" value="1"/>
</dbReference>
<dbReference type="InterPro" id="IPR001451">
    <property type="entry name" value="Hexapep"/>
</dbReference>
<dbReference type="RefSeq" id="WP_371150764.1">
    <property type="nucleotide sequence ID" value="NZ_JBFSOO010000009.1"/>
</dbReference>
<comment type="similarity">
    <text evidence="1">Belongs to the transferase hexapeptide repeat family.</text>
</comment>
<keyword evidence="4" id="KW-1185">Reference proteome</keyword>
<protein>
    <submittedName>
        <fullName evidence="3">DapH/DapD/GlmU-related protein</fullName>
    </submittedName>
</protein>
<dbReference type="EMBL" id="JBFSOO010000009">
    <property type="protein sequence ID" value="MEZ6854224.1"/>
    <property type="molecule type" value="Genomic_DNA"/>
</dbReference>
<keyword evidence="2" id="KW-0808">Transferase</keyword>
<dbReference type="Gene3D" id="2.160.10.10">
    <property type="entry name" value="Hexapeptide repeat proteins"/>
    <property type="match status" value="1"/>
</dbReference>
<sequence length="179" mass="19017">MMKGFLVVSYEFIMRLLFNLPRYKLINKIKIFFLKCVGAKVGGGVVIYPGVWITPGRNLTLGCDVDLALGVLITTTGGVQIGNRTLIGYRTQILSSNHQIPPVGESFPISGNIHKPIHIGDDVWIGANCIITAGVTIGTGAVVGAGSVVTRDVPDNAIVVGCPAKVIRYRDGAEVAQLS</sequence>
<comment type="caution">
    <text evidence="3">The sequence shown here is derived from an EMBL/GenBank/DDBJ whole genome shotgun (WGS) entry which is preliminary data.</text>
</comment>
<dbReference type="InterPro" id="IPR051159">
    <property type="entry name" value="Hexapeptide_acetyltransf"/>
</dbReference>
<dbReference type="PANTHER" id="PTHR23416">
    <property type="entry name" value="SIALIC ACID SYNTHASE-RELATED"/>
    <property type="match status" value="1"/>
</dbReference>
<accession>A0ABV4JU15</accession>